<sequence length="135" mass="15721">MPPTLFLQDRLLYLLDQPRWAIPTNMIDLSNPFHKYSLASRSPLSSPFNRCHSFSRFTQSYQANLLDQANIASCSIPLHTFDLPHPFHIIHINLLLHLLCPASLRYLPTKHIRHTHTSNPRALRMVQGEVIYRKQ</sequence>
<evidence type="ECO:0000313" key="2">
    <source>
        <dbReference type="Proteomes" id="UP000037505"/>
    </source>
</evidence>
<proteinExistence type="predicted"/>
<dbReference type="AlphaFoldDB" id="A0A0L1IRW0"/>
<dbReference type="RefSeq" id="XP_015403249.1">
    <property type="nucleotide sequence ID" value="XM_015554285.1"/>
</dbReference>
<reference evidence="1 2" key="1">
    <citation type="submission" date="2014-06" db="EMBL/GenBank/DDBJ databases">
        <title>The Genome of the Aflatoxigenic Filamentous Fungus Aspergillus nomius.</title>
        <authorList>
            <person name="Moore M.G."/>
            <person name="Shannon B.M."/>
            <person name="Brian M.M."/>
        </authorList>
    </citation>
    <scope>NUCLEOTIDE SEQUENCE [LARGE SCALE GENOMIC DNA]</scope>
    <source>
        <strain evidence="1 2">NRRL 13137</strain>
    </source>
</reference>
<evidence type="ECO:0000313" key="1">
    <source>
        <dbReference type="EMBL" id="KNG82326.1"/>
    </source>
</evidence>
<dbReference type="GeneID" id="26810833"/>
<dbReference type="EMBL" id="JNOM01000356">
    <property type="protein sequence ID" value="KNG82326.1"/>
    <property type="molecule type" value="Genomic_DNA"/>
</dbReference>
<gene>
    <name evidence="1" type="ORF">ANOM_009029</name>
</gene>
<organism evidence="1 2">
    <name type="scientific">Aspergillus nomiae NRRL (strain ATCC 15546 / NRRL 13137 / CBS 260.88 / M93)</name>
    <dbReference type="NCBI Taxonomy" id="1509407"/>
    <lineage>
        <taxon>Eukaryota</taxon>
        <taxon>Fungi</taxon>
        <taxon>Dikarya</taxon>
        <taxon>Ascomycota</taxon>
        <taxon>Pezizomycotina</taxon>
        <taxon>Eurotiomycetes</taxon>
        <taxon>Eurotiomycetidae</taxon>
        <taxon>Eurotiales</taxon>
        <taxon>Aspergillaceae</taxon>
        <taxon>Aspergillus</taxon>
        <taxon>Aspergillus subgen. Circumdati</taxon>
    </lineage>
</organism>
<protein>
    <submittedName>
        <fullName evidence="1">Uncharacterized protein</fullName>
    </submittedName>
</protein>
<comment type="caution">
    <text evidence="1">The sequence shown here is derived from an EMBL/GenBank/DDBJ whole genome shotgun (WGS) entry which is preliminary data.</text>
</comment>
<accession>A0A0L1IRW0</accession>
<dbReference type="Proteomes" id="UP000037505">
    <property type="component" value="Unassembled WGS sequence"/>
</dbReference>
<keyword evidence="2" id="KW-1185">Reference proteome</keyword>
<name>A0A0L1IRW0_ASPN3</name>